<evidence type="ECO:0000313" key="1">
    <source>
        <dbReference type="EMBL" id="CAB4942111.1"/>
    </source>
</evidence>
<reference evidence="1" key="1">
    <citation type="submission" date="2020-05" db="EMBL/GenBank/DDBJ databases">
        <authorList>
            <person name="Chiriac C."/>
            <person name="Salcher M."/>
            <person name="Ghai R."/>
            <person name="Kavagutti S V."/>
        </authorList>
    </citation>
    <scope>NUCLEOTIDE SEQUENCE</scope>
</reference>
<protein>
    <submittedName>
        <fullName evidence="1">Unannotated protein</fullName>
    </submittedName>
</protein>
<dbReference type="PANTHER" id="PTHR43481">
    <property type="entry name" value="FRUCTOSE-1-PHOSPHATE PHOSPHATASE"/>
    <property type="match status" value="1"/>
</dbReference>
<dbReference type="SFLD" id="SFLDS00003">
    <property type="entry name" value="Haloacid_Dehalogenase"/>
    <property type="match status" value="1"/>
</dbReference>
<dbReference type="PANTHER" id="PTHR43481:SF4">
    <property type="entry name" value="GLYCEROL-1-PHOSPHATE PHOSPHOHYDROLASE 1-RELATED"/>
    <property type="match status" value="1"/>
</dbReference>
<dbReference type="Gene3D" id="3.40.50.1000">
    <property type="entry name" value="HAD superfamily/HAD-like"/>
    <property type="match status" value="1"/>
</dbReference>
<dbReference type="SFLD" id="SFLDG01129">
    <property type="entry name" value="C1.5:_HAD__Beta-PGM__Phosphata"/>
    <property type="match status" value="1"/>
</dbReference>
<dbReference type="AlphaFoldDB" id="A0A6J7JHT8"/>
<dbReference type="InterPro" id="IPR036412">
    <property type="entry name" value="HAD-like_sf"/>
</dbReference>
<dbReference type="GO" id="GO:0050308">
    <property type="term" value="F:sugar-phosphatase activity"/>
    <property type="evidence" value="ECO:0007669"/>
    <property type="project" value="TreeGrafter"/>
</dbReference>
<dbReference type="InterPro" id="IPR023198">
    <property type="entry name" value="PGP-like_dom2"/>
</dbReference>
<dbReference type="Pfam" id="PF00702">
    <property type="entry name" value="Hydrolase"/>
    <property type="match status" value="1"/>
</dbReference>
<dbReference type="NCBIfam" id="TIGR01509">
    <property type="entry name" value="HAD-SF-IA-v3"/>
    <property type="match status" value="1"/>
</dbReference>
<sequence>MTDGLQPPEGTTALLFDCDGTLVDTLGLYRECWREVFGQRGFEMSDAWFTAWAGHSLEPFIEAAFPAATTEVREQIGAAGLALFSESTHLLEPLEHVVRIARQFAGVLPMAVVSGGPRAAVDETLAAVGIRGLFDTVVTVDDVARGKPEPDAYLLAMERLGVSADTCVAYEDTAIGIASAAAAGIRLVIDVGPHAPSPA</sequence>
<dbReference type="InterPro" id="IPR023214">
    <property type="entry name" value="HAD_sf"/>
</dbReference>
<dbReference type="InterPro" id="IPR006439">
    <property type="entry name" value="HAD-SF_hydro_IA"/>
</dbReference>
<dbReference type="Gene3D" id="1.10.150.240">
    <property type="entry name" value="Putative phosphatase, domain 2"/>
    <property type="match status" value="1"/>
</dbReference>
<accession>A0A6J7JHT8</accession>
<dbReference type="SUPFAM" id="SSF56784">
    <property type="entry name" value="HAD-like"/>
    <property type="match status" value="1"/>
</dbReference>
<proteinExistence type="predicted"/>
<organism evidence="1">
    <name type="scientific">freshwater metagenome</name>
    <dbReference type="NCBI Taxonomy" id="449393"/>
    <lineage>
        <taxon>unclassified sequences</taxon>
        <taxon>metagenomes</taxon>
        <taxon>ecological metagenomes</taxon>
    </lineage>
</organism>
<dbReference type="InterPro" id="IPR051806">
    <property type="entry name" value="HAD-like_SPP"/>
</dbReference>
<name>A0A6J7JHT8_9ZZZZ</name>
<dbReference type="EMBL" id="CAFBNE010000023">
    <property type="protein sequence ID" value="CAB4942111.1"/>
    <property type="molecule type" value="Genomic_DNA"/>
</dbReference>
<dbReference type="PRINTS" id="PR00413">
    <property type="entry name" value="HADHALOGNASE"/>
</dbReference>
<gene>
    <name evidence="1" type="ORF">UFOPK3772_01003</name>
</gene>